<dbReference type="RefSeq" id="YP_010669112.1">
    <property type="nucleotide sequence ID" value="NC_070959.1"/>
</dbReference>
<dbReference type="GeneID" id="77945266"/>
<protein>
    <submittedName>
        <fullName evidence="1">Uncharacterized protein</fullName>
    </submittedName>
</protein>
<sequence>MSSYTGYDDLEGFAHFVGLKGTDTDLFYEMYYDLDNEALEAELEEEEIPTSYQS</sequence>
<organism evidence="1 2">
    <name type="scientific">Synechococcus phage S-N03</name>
    <dbReference type="NCBI Taxonomy" id="2718943"/>
    <lineage>
        <taxon>Viruses</taxon>
        <taxon>Duplodnaviria</taxon>
        <taxon>Heunggongvirae</taxon>
        <taxon>Uroviricota</taxon>
        <taxon>Caudoviricetes</taxon>
        <taxon>Pantevenvirales</taxon>
        <taxon>Kyanoviridae</taxon>
        <taxon>Huanghaivirus</taxon>
        <taxon>Huanghaivirus snothree</taxon>
    </lineage>
</organism>
<dbReference type="EMBL" id="MT162466">
    <property type="protein sequence ID" value="QIN96732.1"/>
    <property type="molecule type" value="Genomic_DNA"/>
</dbReference>
<reference evidence="1 2" key="1">
    <citation type="submission" date="2020-03" db="EMBL/GenBank/DDBJ databases">
        <title>The Isolation and Genome Sequence of a Novel Cyanophage S-N03 from the Huanghai Sea, China.</title>
        <authorList>
            <person name="Jiang T."/>
        </authorList>
    </citation>
    <scope>NUCLEOTIDE SEQUENCE [LARGE SCALE GENOMIC DNA]</scope>
</reference>
<dbReference type="KEGG" id="vg:77945266"/>
<name>A0A6G8R5S3_9CAUD</name>
<accession>A0A6G8R5S3</accession>
<dbReference type="Proteomes" id="UP000502617">
    <property type="component" value="Segment"/>
</dbReference>
<keyword evidence="2" id="KW-1185">Reference proteome</keyword>
<evidence type="ECO:0000313" key="2">
    <source>
        <dbReference type="Proteomes" id="UP000502617"/>
    </source>
</evidence>
<evidence type="ECO:0000313" key="1">
    <source>
        <dbReference type="EMBL" id="QIN96732.1"/>
    </source>
</evidence>
<proteinExistence type="predicted"/>